<evidence type="ECO:0000313" key="4">
    <source>
        <dbReference type="Proteomes" id="UP000886595"/>
    </source>
</evidence>
<dbReference type="GO" id="GO:0006310">
    <property type="term" value="P:DNA recombination"/>
    <property type="evidence" value="ECO:0007669"/>
    <property type="project" value="InterPro"/>
</dbReference>
<keyword evidence="4" id="KW-1185">Reference proteome</keyword>
<feature type="compositionally biased region" description="Basic and acidic residues" evidence="2">
    <location>
        <begin position="1"/>
        <end position="11"/>
    </location>
</feature>
<name>A0A8X7PLR0_BRACI</name>
<keyword evidence="1" id="KW-0436">Ligase</keyword>
<feature type="region of interest" description="Disordered" evidence="2">
    <location>
        <begin position="91"/>
        <end position="118"/>
    </location>
</feature>
<accession>A0A8X7PLR0</accession>
<evidence type="ECO:0000256" key="1">
    <source>
        <dbReference type="ARBA" id="ARBA00022598"/>
    </source>
</evidence>
<dbReference type="GO" id="GO:0003910">
    <property type="term" value="F:DNA ligase (ATP) activity"/>
    <property type="evidence" value="ECO:0007669"/>
    <property type="project" value="InterPro"/>
</dbReference>
<sequence>MPSDKTHDPSSDRQYASASSTAMARDGSVLPINRSLHIFEPEPDTSQTIIPDNKPSSQLSSSVTTGTAPESLSNHSVTIRPVTVVVSISRKSGEENRKIPKPSHFGATSSSSMASDSAGDFPNDVQLVGGMDSVLHISTLSGHLLPSKELNIGGSLISAALEEACGISRSTMREMYNRLGDLGKDKSNAITVNVTLLSCADKRKSY</sequence>
<dbReference type="EMBL" id="JAAMPC010000016">
    <property type="protein sequence ID" value="KAG2253480.1"/>
    <property type="molecule type" value="Genomic_DNA"/>
</dbReference>
<proteinExistence type="predicted"/>
<reference evidence="3 4" key="1">
    <citation type="submission" date="2020-02" db="EMBL/GenBank/DDBJ databases">
        <authorList>
            <person name="Ma Q."/>
            <person name="Huang Y."/>
            <person name="Song X."/>
            <person name="Pei D."/>
        </authorList>
    </citation>
    <scope>NUCLEOTIDE SEQUENCE [LARGE SCALE GENOMIC DNA]</scope>
    <source>
        <strain evidence="3">Sxm20200214</strain>
        <tissue evidence="3">Leaf</tissue>
    </source>
</reference>
<dbReference type="Proteomes" id="UP000886595">
    <property type="component" value="Unassembled WGS sequence"/>
</dbReference>
<dbReference type="OrthoDB" id="206088at2759"/>
<dbReference type="InterPro" id="IPR036599">
    <property type="entry name" value="DNA_ligase_N_sf"/>
</dbReference>
<feature type="compositionally biased region" description="Polar residues" evidence="2">
    <location>
        <begin position="12"/>
        <end position="22"/>
    </location>
</feature>
<dbReference type="GO" id="GO:0006281">
    <property type="term" value="P:DNA repair"/>
    <property type="evidence" value="ECO:0007669"/>
    <property type="project" value="InterPro"/>
</dbReference>
<evidence type="ECO:0000256" key="2">
    <source>
        <dbReference type="SAM" id="MobiDB-lite"/>
    </source>
</evidence>
<dbReference type="Gene3D" id="1.10.3260.10">
    <property type="entry name" value="DNA ligase, ATP-dependent, N-terminal domain"/>
    <property type="match status" value="1"/>
</dbReference>
<dbReference type="AlphaFoldDB" id="A0A8X7PLR0"/>
<feature type="compositionally biased region" description="Polar residues" evidence="2">
    <location>
        <begin position="44"/>
        <end position="75"/>
    </location>
</feature>
<feature type="compositionally biased region" description="Low complexity" evidence="2">
    <location>
        <begin position="103"/>
        <end position="118"/>
    </location>
</feature>
<dbReference type="SUPFAM" id="SSF117018">
    <property type="entry name" value="ATP-dependent DNA ligase DNA-binding domain"/>
    <property type="match status" value="1"/>
</dbReference>
<feature type="region of interest" description="Disordered" evidence="2">
    <location>
        <begin position="1"/>
        <end position="26"/>
    </location>
</feature>
<evidence type="ECO:0000313" key="3">
    <source>
        <dbReference type="EMBL" id="KAG2253480.1"/>
    </source>
</evidence>
<feature type="region of interest" description="Disordered" evidence="2">
    <location>
        <begin position="43"/>
        <end position="75"/>
    </location>
</feature>
<protein>
    <submittedName>
        <fullName evidence="3">Uncharacterized protein</fullName>
    </submittedName>
</protein>
<organism evidence="3 4">
    <name type="scientific">Brassica carinata</name>
    <name type="common">Ethiopian mustard</name>
    <name type="synonym">Abyssinian cabbage</name>
    <dbReference type="NCBI Taxonomy" id="52824"/>
    <lineage>
        <taxon>Eukaryota</taxon>
        <taxon>Viridiplantae</taxon>
        <taxon>Streptophyta</taxon>
        <taxon>Embryophyta</taxon>
        <taxon>Tracheophyta</taxon>
        <taxon>Spermatophyta</taxon>
        <taxon>Magnoliopsida</taxon>
        <taxon>eudicotyledons</taxon>
        <taxon>Gunneridae</taxon>
        <taxon>Pentapetalae</taxon>
        <taxon>rosids</taxon>
        <taxon>malvids</taxon>
        <taxon>Brassicales</taxon>
        <taxon>Brassicaceae</taxon>
        <taxon>Brassiceae</taxon>
        <taxon>Brassica</taxon>
    </lineage>
</organism>
<comment type="caution">
    <text evidence="3">The sequence shown here is derived from an EMBL/GenBank/DDBJ whole genome shotgun (WGS) entry which is preliminary data.</text>
</comment>
<dbReference type="GO" id="GO:0003677">
    <property type="term" value="F:DNA binding"/>
    <property type="evidence" value="ECO:0007669"/>
    <property type="project" value="InterPro"/>
</dbReference>
<gene>
    <name evidence="3" type="ORF">Bca52824_083616</name>
</gene>